<dbReference type="KEGG" id="bcg:BCG9842_B5565"/>
<dbReference type="SUPFAM" id="SSF51161">
    <property type="entry name" value="Trimeric LpxA-like enzymes"/>
    <property type="match status" value="1"/>
</dbReference>
<keyword evidence="1" id="KW-0808">Transferase</keyword>
<dbReference type="InterPro" id="IPR011004">
    <property type="entry name" value="Trimer_LpxA-like_sf"/>
</dbReference>
<dbReference type="EMBL" id="CP001186">
    <property type="protein sequence ID" value="ACK98051.1"/>
    <property type="molecule type" value="Genomic_DNA"/>
</dbReference>
<evidence type="ECO:0000313" key="2">
    <source>
        <dbReference type="Proteomes" id="UP000006744"/>
    </source>
</evidence>
<accession>B7IQR7</accession>
<evidence type="ECO:0000313" key="1">
    <source>
        <dbReference type="EMBL" id="ACK98051.1"/>
    </source>
</evidence>
<name>B7IQR7_BACC2</name>
<dbReference type="PANTHER" id="PTHR42811">
    <property type="entry name" value="SERINE ACETYLTRANSFERASE"/>
    <property type="match status" value="1"/>
</dbReference>
<protein>
    <submittedName>
        <fullName evidence="1">Serine acetyltransferase</fullName>
    </submittedName>
</protein>
<dbReference type="InterPro" id="IPR001451">
    <property type="entry name" value="Hexapep"/>
</dbReference>
<sequence length="53" mass="5422">MGTGAKILGPVSIGNNVVIGANAVVLKDIPDNCMVVGIPAKIVKTDINIDSYL</sequence>
<dbReference type="AlphaFoldDB" id="B7IQR7"/>
<gene>
    <name evidence="1" type="ordered locus">BCG9842_B5565</name>
</gene>
<proteinExistence type="predicted"/>
<reference evidence="1 2" key="1">
    <citation type="submission" date="2008-10" db="EMBL/GenBank/DDBJ databases">
        <title>Genome sequence of Bacillus cereus G9842.</title>
        <authorList>
            <person name="Dodson R.J."/>
            <person name="Durkin A.S."/>
            <person name="Rosovitz M.J."/>
            <person name="Rasko D.A."/>
            <person name="Hoffmaster A."/>
            <person name="Ravel J."/>
            <person name="Sutton G."/>
        </authorList>
    </citation>
    <scope>NUCLEOTIDE SEQUENCE [LARGE SCALE GENOMIC DNA]</scope>
    <source>
        <strain evidence="1 2">G9842</strain>
    </source>
</reference>
<dbReference type="Pfam" id="PF00132">
    <property type="entry name" value="Hexapep"/>
    <property type="match status" value="1"/>
</dbReference>
<dbReference type="Proteomes" id="UP000006744">
    <property type="component" value="Chromosome"/>
</dbReference>
<dbReference type="Gene3D" id="2.160.10.10">
    <property type="entry name" value="Hexapeptide repeat proteins"/>
    <property type="match status" value="1"/>
</dbReference>
<organism evidence="1 2">
    <name type="scientific">Bacillus cereus (strain G9842)</name>
    <dbReference type="NCBI Taxonomy" id="405531"/>
    <lineage>
        <taxon>Bacteria</taxon>
        <taxon>Bacillati</taxon>
        <taxon>Bacillota</taxon>
        <taxon>Bacilli</taxon>
        <taxon>Bacillales</taxon>
        <taxon>Bacillaceae</taxon>
        <taxon>Bacillus</taxon>
        <taxon>Bacillus cereus group</taxon>
    </lineage>
</organism>
<dbReference type="HOGENOM" id="CLU_051638_7_6_9"/>
<dbReference type="GO" id="GO:0016740">
    <property type="term" value="F:transferase activity"/>
    <property type="evidence" value="ECO:0007669"/>
    <property type="project" value="UniProtKB-KW"/>
</dbReference>